<organism evidence="2 3">
    <name type="scientific">Dendrothele bispora (strain CBS 962.96)</name>
    <dbReference type="NCBI Taxonomy" id="1314807"/>
    <lineage>
        <taxon>Eukaryota</taxon>
        <taxon>Fungi</taxon>
        <taxon>Dikarya</taxon>
        <taxon>Basidiomycota</taxon>
        <taxon>Agaricomycotina</taxon>
        <taxon>Agaricomycetes</taxon>
        <taxon>Agaricomycetidae</taxon>
        <taxon>Agaricales</taxon>
        <taxon>Agaricales incertae sedis</taxon>
        <taxon>Dendrothele</taxon>
    </lineage>
</organism>
<sequence length="186" mass="20131">MPTTLRTTTVTGIVGMVMMSGEVKERSPLEMEGQGGIAREVGNSDGRLKQEGSRSKEVDTGSDADSEEEPRKEDQVGDEFGFFSGGNETATIYHHLVARTTSLSELHIDAATAKLIIDGEDIQIIPEYAKELMELLEGTRVGEGLVRIDLAGYELAWSGNGNGKKSQIAFTLSCTETNCLFRVVEA</sequence>
<feature type="region of interest" description="Disordered" evidence="1">
    <location>
        <begin position="26"/>
        <end position="80"/>
    </location>
</feature>
<dbReference type="EMBL" id="ML179064">
    <property type="protein sequence ID" value="THV03688.1"/>
    <property type="molecule type" value="Genomic_DNA"/>
</dbReference>
<gene>
    <name evidence="2" type="ORF">K435DRAFT_791572</name>
</gene>
<dbReference type="Proteomes" id="UP000297245">
    <property type="component" value="Unassembled WGS sequence"/>
</dbReference>
<reference evidence="2 3" key="1">
    <citation type="journal article" date="2019" name="Nat. Ecol. Evol.">
        <title>Megaphylogeny resolves global patterns of mushroom evolution.</title>
        <authorList>
            <person name="Varga T."/>
            <person name="Krizsan K."/>
            <person name="Foldi C."/>
            <person name="Dima B."/>
            <person name="Sanchez-Garcia M."/>
            <person name="Sanchez-Ramirez S."/>
            <person name="Szollosi G.J."/>
            <person name="Szarkandi J.G."/>
            <person name="Papp V."/>
            <person name="Albert L."/>
            <person name="Andreopoulos W."/>
            <person name="Angelini C."/>
            <person name="Antonin V."/>
            <person name="Barry K.W."/>
            <person name="Bougher N.L."/>
            <person name="Buchanan P."/>
            <person name="Buyck B."/>
            <person name="Bense V."/>
            <person name="Catcheside P."/>
            <person name="Chovatia M."/>
            <person name="Cooper J."/>
            <person name="Damon W."/>
            <person name="Desjardin D."/>
            <person name="Finy P."/>
            <person name="Geml J."/>
            <person name="Haridas S."/>
            <person name="Hughes K."/>
            <person name="Justo A."/>
            <person name="Karasinski D."/>
            <person name="Kautmanova I."/>
            <person name="Kiss B."/>
            <person name="Kocsube S."/>
            <person name="Kotiranta H."/>
            <person name="LaButti K.M."/>
            <person name="Lechner B.E."/>
            <person name="Liimatainen K."/>
            <person name="Lipzen A."/>
            <person name="Lukacs Z."/>
            <person name="Mihaltcheva S."/>
            <person name="Morgado L.N."/>
            <person name="Niskanen T."/>
            <person name="Noordeloos M.E."/>
            <person name="Ohm R.A."/>
            <person name="Ortiz-Santana B."/>
            <person name="Ovrebo C."/>
            <person name="Racz N."/>
            <person name="Riley R."/>
            <person name="Savchenko A."/>
            <person name="Shiryaev A."/>
            <person name="Soop K."/>
            <person name="Spirin V."/>
            <person name="Szebenyi C."/>
            <person name="Tomsovsky M."/>
            <person name="Tulloss R.E."/>
            <person name="Uehling J."/>
            <person name="Grigoriev I.V."/>
            <person name="Vagvolgyi C."/>
            <person name="Papp T."/>
            <person name="Martin F.M."/>
            <person name="Miettinen O."/>
            <person name="Hibbett D.S."/>
            <person name="Nagy L.G."/>
        </authorList>
    </citation>
    <scope>NUCLEOTIDE SEQUENCE [LARGE SCALE GENOMIC DNA]</scope>
    <source>
        <strain evidence="2 3">CBS 962.96</strain>
    </source>
</reference>
<name>A0A4S8MLF2_DENBC</name>
<keyword evidence="3" id="KW-1185">Reference proteome</keyword>
<protein>
    <submittedName>
        <fullName evidence="2">Uncharacterized protein</fullName>
    </submittedName>
</protein>
<feature type="compositionally biased region" description="Basic and acidic residues" evidence="1">
    <location>
        <begin position="46"/>
        <end position="59"/>
    </location>
</feature>
<accession>A0A4S8MLF2</accession>
<evidence type="ECO:0000313" key="3">
    <source>
        <dbReference type="Proteomes" id="UP000297245"/>
    </source>
</evidence>
<evidence type="ECO:0000313" key="2">
    <source>
        <dbReference type="EMBL" id="THV03688.1"/>
    </source>
</evidence>
<evidence type="ECO:0000256" key="1">
    <source>
        <dbReference type="SAM" id="MobiDB-lite"/>
    </source>
</evidence>
<dbReference type="AlphaFoldDB" id="A0A4S8MLF2"/>
<proteinExistence type="predicted"/>